<dbReference type="InterPro" id="IPR001962">
    <property type="entry name" value="Asn_synthase"/>
</dbReference>
<proteinExistence type="predicted"/>
<dbReference type="GO" id="GO:0004066">
    <property type="term" value="F:asparagine synthase (glutamine-hydrolyzing) activity"/>
    <property type="evidence" value="ECO:0007669"/>
    <property type="project" value="InterPro"/>
</dbReference>
<dbReference type="SUPFAM" id="SSF52402">
    <property type="entry name" value="Adenine nucleotide alpha hydrolases-like"/>
    <property type="match status" value="1"/>
</dbReference>
<dbReference type="GO" id="GO:0006529">
    <property type="term" value="P:asparagine biosynthetic process"/>
    <property type="evidence" value="ECO:0007669"/>
    <property type="project" value="InterPro"/>
</dbReference>
<dbReference type="KEGG" id="sle:sle_05810"/>
<dbReference type="EMBL" id="LN831790">
    <property type="protein sequence ID" value="CQR60044.1"/>
    <property type="molecule type" value="Genomic_DNA"/>
</dbReference>
<dbReference type="Gene3D" id="3.40.50.620">
    <property type="entry name" value="HUPs"/>
    <property type="match status" value="2"/>
</dbReference>
<dbReference type="InterPro" id="IPR014729">
    <property type="entry name" value="Rossmann-like_a/b/a_fold"/>
</dbReference>
<evidence type="ECO:0000313" key="2">
    <source>
        <dbReference type="EMBL" id="CQR60044.1"/>
    </source>
</evidence>
<name>A0A0F7VL41_STRLW</name>
<evidence type="ECO:0000259" key="1">
    <source>
        <dbReference type="Pfam" id="PF00733"/>
    </source>
</evidence>
<dbReference type="Proteomes" id="UP000035016">
    <property type="component" value="Chromosome Chromosome"/>
</dbReference>
<sequence>MEPCVPRWFFVMLPDSDEAAALADRLPDTGTRRIPHASGRPWLVVALPGEQIVTGEAGADRVAVLGYSSATPAGLRTAAERAGSVEAFDALSHTLAGGFHLAASVGGRLRVQGSAAGVRRVFHTVLGGITVASDRADVLADLGGHRYDPTTLAIRLLRTLPHPLGEQPLWQGVDHVPPESYLRIDADGRGAMMRRWWRRPEPHLTRRDGARLLRTALADAVAVRTQAGGVVHCDISGGLDSTPITWFAAQGSARIVAATAYNADPGGTDDLRWARRALAVMPSVQHRVLSLDKLPGFFEGVSEVDTRWDEPTAACLAAPRMRANIEDALSHTARMYLNGLGGDHVLRGLPAWEHTLFRSRPWLAWQRARTNRMLSGESIATTARGLLDRRGYAQWLHAAAASARREPSKDHRIGFDWDQPFAWPLWMTQDALRAVRGRIEELSATVEPLGQGRADHSELAMVRDGARVVRGTSQLGADAGLPFEAPLLDDRVVEACLAVRREERVSPLEIKPLMKEAMRGLLPDDFLVRTTRAGGSPQSVRGYAAHHAELLDLCEASPLTDLGIIEIGALRRHNRPQAGHRPDGHLVTTVNCALFLRNQVRGCAATPGVAHALPSESGPARALEE</sequence>
<dbReference type="Pfam" id="PF00733">
    <property type="entry name" value="Asn_synthase"/>
    <property type="match status" value="1"/>
</dbReference>
<protein>
    <submittedName>
        <fullName evidence="2">Asparagine Synthase</fullName>
    </submittedName>
</protein>
<gene>
    <name evidence="2" type="primary">sle_05810</name>
    <name evidence="2" type="synonym">ls2B</name>
</gene>
<feature type="domain" description="Asparagine synthetase" evidence="1">
    <location>
        <begin position="213"/>
        <end position="580"/>
    </location>
</feature>
<evidence type="ECO:0000313" key="3">
    <source>
        <dbReference type="Proteomes" id="UP000035016"/>
    </source>
</evidence>
<organism evidence="2 3">
    <name type="scientific">Streptomyces leeuwenhoekii</name>
    <dbReference type="NCBI Taxonomy" id="1437453"/>
    <lineage>
        <taxon>Bacteria</taxon>
        <taxon>Bacillati</taxon>
        <taxon>Actinomycetota</taxon>
        <taxon>Actinomycetes</taxon>
        <taxon>Kitasatosporales</taxon>
        <taxon>Streptomycetaceae</taxon>
        <taxon>Streptomyces</taxon>
    </lineage>
</organism>
<dbReference type="RefSeq" id="WP_047121497.1">
    <property type="nucleotide sequence ID" value="NZ_AZSD01000012.1"/>
</dbReference>
<dbReference type="AlphaFoldDB" id="A0A0F7VL41"/>
<accession>A0A0F7VL41</accession>
<reference evidence="2 3" key="1">
    <citation type="submission" date="2015-02" db="EMBL/GenBank/DDBJ databases">
        <authorList>
            <person name="Gomez-Escribano P.J."/>
        </authorList>
    </citation>
    <scope>NUCLEOTIDE SEQUENCE [LARGE SCALE GENOMIC DNA]</scope>
    <source>
        <strain evidence="3">C34 (DSM 42122 / NRRL B-24963)</strain>
    </source>
</reference>